<gene>
    <name evidence="2" type="ORF">GCM10023307_24670</name>
</gene>
<organism evidence="2 3">
    <name type="scientific">Lysobacter hankyongensis</name>
    <dbReference type="NCBI Taxonomy" id="1176535"/>
    <lineage>
        <taxon>Bacteria</taxon>
        <taxon>Pseudomonadati</taxon>
        <taxon>Pseudomonadota</taxon>
        <taxon>Gammaproteobacteria</taxon>
        <taxon>Lysobacterales</taxon>
        <taxon>Lysobacteraceae</taxon>
        <taxon>Lysobacter</taxon>
    </lineage>
</organism>
<evidence type="ECO:0000313" key="2">
    <source>
        <dbReference type="EMBL" id="GAA4797821.1"/>
    </source>
</evidence>
<dbReference type="Proteomes" id="UP001499959">
    <property type="component" value="Unassembled WGS sequence"/>
</dbReference>
<reference evidence="3" key="1">
    <citation type="journal article" date="2019" name="Int. J. Syst. Evol. Microbiol.">
        <title>The Global Catalogue of Microorganisms (GCM) 10K type strain sequencing project: providing services to taxonomists for standard genome sequencing and annotation.</title>
        <authorList>
            <consortium name="The Broad Institute Genomics Platform"/>
            <consortium name="The Broad Institute Genome Sequencing Center for Infectious Disease"/>
            <person name="Wu L."/>
            <person name="Ma J."/>
        </authorList>
    </citation>
    <scope>NUCLEOTIDE SEQUENCE [LARGE SCALE GENOMIC DNA]</scope>
    <source>
        <strain evidence="3">JCM 18204</strain>
    </source>
</reference>
<name>A0ABP9BMQ7_9GAMM</name>
<sequence>MGSGIAMAGMQDRDDVPDALAGGGRTTLEQSIHEFPVARHACAILDDDRILSRQISSDNTCILVHVNHK</sequence>
<protein>
    <submittedName>
        <fullName evidence="2">Uncharacterized protein</fullName>
    </submittedName>
</protein>
<proteinExistence type="predicted"/>
<evidence type="ECO:0000313" key="3">
    <source>
        <dbReference type="Proteomes" id="UP001499959"/>
    </source>
</evidence>
<accession>A0ABP9BMQ7</accession>
<dbReference type="EMBL" id="BAABJE010000014">
    <property type="protein sequence ID" value="GAA4797821.1"/>
    <property type="molecule type" value="Genomic_DNA"/>
</dbReference>
<comment type="caution">
    <text evidence="2">The sequence shown here is derived from an EMBL/GenBank/DDBJ whole genome shotgun (WGS) entry which is preliminary data.</text>
</comment>
<keyword evidence="3" id="KW-1185">Reference proteome</keyword>
<feature type="region of interest" description="Disordered" evidence="1">
    <location>
        <begin position="1"/>
        <end position="23"/>
    </location>
</feature>
<evidence type="ECO:0000256" key="1">
    <source>
        <dbReference type="SAM" id="MobiDB-lite"/>
    </source>
</evidence>